<keyword evidence="3" id="KW-1185">Reference proteome</keyword>
<evidence type="ECO:0000256" key="1">
    <source>
        <dbReference type="SAM" id="Coils"/>
    </source>
</evidence>
<feature type="coiled-coil region" evidence="1">
    <location>
        <begin position="9"/>
        <end position="81"/>
    </location>
</feature>
<comment type="caution">
    <text evidence="2">The sequence shown here is derived from an EMBL/GenBank/DDBJ whole genome shotgun (WGS) entry which is preliminary data.</text>
</comment>
<reference evidence="2 3" key="1">
    <citation type="submission" date="2023-03" db="EMBL/GenBank/DDBJ databases">
        <authorList>
            <person name="Uniacke-Lowe S."/>
            <person name="Ross P."/>
            <person name="Hill C."/>
        </authorList>
    </citation>
    <scope>NUCLEOTIDE SEQUENCE [LARGE SCALE GENOMIC DNA]</scope>
    <source>
        <strain evidence="2 3">APC 4016</strain>
    </source>
</reference>
<keyword evidence="1" id="KW-0175">Coiled coil</keyword>
<name>A0ABT7ZLW3_9BACL</name>
<evidence type="ECO:0000313" key="3">
    <source>
        <dbReference type="Proteomes" id="UP001225873"/>
    </source>
</evidence>
<sequence length="103" mass="12478">MSMYSKLAFDNDTRKIEKALKKYETKKNEALRLLAEIDMLEKMEDVQDAELWRRQSMKEKLVTVERQRKDLQEMITNYVEKYGDQDLHRYTELLQELESDKAK</sequence>
<dbReference type="Proteomes" id="UP001225873">
    <property type="component" value="Unassembled WGS sequence"/>
</dbReference>
<proteinExistence type="predicted"/>
<dbReference type="RefSeq" id="WP_290215132.1">
    <property type="nucleotide sequence ID" value="NZ_JASDCQ010000003.1"/>
</dbReference>
<gene>
    <name evidence="2" type="ORF">QMA01_12600</name>
</gene>
<evidence type="ECO:0000313" key="2">
    <source>
        <dbReference type="EMBL" id="MDN3428139.1"/>
    </source>
</evidence>
<accession>A0ABT7ZLW3</accession>
<organism evidence="2 3">
    <name type="scientific">Planococcus notacanthi</name>
    <dbReference type="NCBI Taxonomy" id="3035188"/>
    <lineage>
        <taxon>Bacteria</taxon>
        <taxon>Bacillati</taxon>
        <taxon>Bacillota</taxon>
        <taxon>Bacilli</taxon>
        <taxon>Bacillales</taxon>
        <taxon>Caryophanaceae</taxon>
        <taxon>Planococcus</taxon>
    </lineage>
</organism>
<dbReference type="EMBL" id="JASDCQ010000003">
    <property type="protein sequence ID" value="MDN3428139.1"/>
    <property type="molecule type" value="Genomic_DNA"/>
</dbReference>
<protein>
    <submittedName>
        <fullName evidence="2">Uncharacterized protein</fullName>
    </submittedName>
</protein>